<sequence>MRIGIITGSGTYALPGFEDAAADVVATRFGEVPVTRGRFGGAEVVHVSRHREGHVLVSHQVTHQANISAFAEAGVDAILSVTVCGACDPELPLGSLVVFDDLHFLVNRLPDGSICTLHTEPGAPGRGHWIFDDPFSEPLRAALLAGALDIGHPVRDGGCYGHVDGPRFNTRTEIRMLRQAGVTCVSQTAGPETVLAGEAKIPYALLGYATDYANGVKPEDPTPVSELVRLVAASTGTFAQALTAAVPRIDAAAVRPNGTAFAWD</sequence>
<gene>
    <name evidence="4" type="ORF">NBH00_19110</name>
</gene>
<dbReference type="InterPro" id="IPR010044">
    <property type="entry name" value="MTAP"/>
</dbReference>
<keyword evidence="2" id="KW-0808">Transferase</keyword>
<dbReference type="InterPro" id="IPR000845">
    <property type="entry name" value="Nucleoside_phosphorylase_d"/>
</dbReference>
<evidence type="ECO:0000256" key="2">
    <source>
        <dbReference type="ARBA" id="ARBA00022679"/>
    </source>
</evidence>
<dbReference type="PANTHER" id="PTHR42679">
    <property type="entry name" value="S-METHYL-5'-THIOADENOSINE PHOSPHORYLASE"/>
    <property type="match status" value="1"/>
</dbReference>
<feature type="domain" description="Nucleoside phosphorylase" evidence="3">
    <location>
        <begin position="2"/>
        <end position="242"/>
    </location>
</feature>
<dbReference type="Gene3D" id="3.40.50.1580">
    <property type="entry name" value="Nucleoside phosphorylase domain"/>
    <property type="match status" value="1"/>
</dbReference>
<evidence type="ECO:0000313" key="5">
    <source>
        <dbReference type="Proteomes" id="UP001056035"/>
    </source>
</evidence>
<dbReference type="RefSeq" id="WP_254570171.1">
    <property type="nucleotide sequence ID" value="NZ_CP098502.1"/>
</dbReference>
<reference evidence="4 5" key="1">
    <citation type="submission" date="2022-06" db="EMBL/GenBank/DDBJ databases">
        <title>Paraconexibacter antarcticus.</title>
        <authorList>
            <person name="Kim C.S."/>
        </authorList>
    </citation>
    <scope>NUCLEOTIDE SEQUENCE [LARGE SCALE GENOMIC DNA]</scope>
    <source>
        <strain evidence="4 5">02-257</strain>
    </source>
</reference>
<evidence type="ECO:0000256" key="1">
    <source>
        <dbReference type="ARBA" id="ARBA00022676"/>
    </source>
</evidence>
<dbReference type="SUPFAM" id="SSF53167">
    <property type="entry name" value="Purine and uridine phosphorylases"/>
    <property type="match status" value="1"/>
</dbReference>
<proteinExistence type="predicted"/>
<keyword evidence="5" id="KW-1185">Reference proteome</keyword>
<keyword evidence="1" id="KW-0328">Glycosyltransferase</keyword>
<evidence type="ECO:0000313" key="4">
    <source>
        <dbReference type="EMBL" id="UTI63446.1"/>
    </source>
</evidence>
<dbReference type="EMBL" id="CP098502">
    <property type="protein sequence ID" value="UTI63446.1"/>
    <property type="molecule type" value="Genomic_DNA"/>
</dbReference>
<dbReference type="CDD" id="cd09010">
    <property type="entry name" value="MTAP_SsMTAPII_like_MTIP"/>
    <property type="match status" value="1"/>
</dbReference>
<accession>A0ABY5DP51</accession>
<dbReference type="PANTHER" id="PTHR42679:SF2">
    <property type="entry name" value="S-METHYL-5'-THIOADENOSINE PHOSPHORYLASE"/>
    <property type="match status" value="1"/>
</dbReference>
<evidence type="ECO:0000259" key="3">
    <source>
        <dbReference type="Pfam" id="PF01048"/>
    </source>
</evidence>
<dbReference type="Pfam" id="PF01048">
    <property type="entry name" value="PNP_UDP_1"/>
    <property type="match status" value="1"/>
</dbReference>
<organism evidence="4 5">
    <name type="scientific">Paraconexibacter antarcticus</name>
    <dbReference type="NCBI Taxonomy" id="2949664"/>
    <lineage>
        <taxon>Bacteria</taxon>
        <taxon>Bacillati</taxon>
        <taxon>Actinomycetota</taxon>
        <taxon>Thermoleophilia</taxon>
        <taxon>Solirubrobacterales</taxon>
        <taxon>Paraconexibacteraceae</taxon>
        <taxon>Paraconexibacter</taxon>
    </lineage>
</organism>
<protein>
    <submittedName>
        <fullName evidence="4">MTAP family purine nucleoside phosphorylase</fullName>
    </submittedName>
</protein>
<dbReference type="InterPro" id="IPR035994">
    <property type="entry name" value="Nucleoside_phosphorylase_sf"/>
</dbReference>
<name>A0ABY5DP51_9ACTN</name>
<dbReference type="Proteomes" id="UP001056035">
    <property type="component" value="Chromosome"/>
</dbReference>